<reference evidence="1 2" key="1">
    <citation type="submission" date="2018-05" db="EMBL/GenBank/DDBJ databases">
        <title>The Hungate 1000. A catalogue of reference genomes from the rumen microbiome.</title>
        <authorList>
            <person name="Kelly W."/>
        </authorList>
    </citation>
    <scope>NUCLEOTIDE SEQUENCE [LARGE SCALE GENOMIC DNA]</scope>
    <source>
        <strain evidence="1 2">NLAE-zl-C242</strain>
    </source>
</reference>
<proteinExistence type="predicted"/>
<accession>A0A2Y9BD06</accession>
<organism evidence="1 2">
    <name type="scientific">Faecalicatena orotica</name>
    <dbReference type="NCBI Taxonomy" id="1544"/>
    <lineage>
        <taxon>Bacteria</taxon>
        <taxon>Bacillati</taxon>
        <taxon>Bacillota</taxon>
        <taxon>Clostridia</taxon>
        <taxon>Lachnospirales</taxon>
        <taxon>Lachnospiraceae</taxon>
        <taxon>Faecalicatena</taxon>
    </lineage>
</organism>
<dbReference type="Proteomes" id="UP000245845">
    <property type="component" value="Unassembled WGS sequence"/>
</dbReference>
<comment type="caution">
    <text evidence="1">The sequence shown here is derived from an EMBL/GenBank/DDBJ whole genome shotgun (WGS) entry which is preliminary data.</text>
</comment>
<protein>
    <submittedName>
        <fullName evidence="1">Uncharacterized protein</fullName>
    </submittedName>
</protein>
<evidence type="ECO:0000313" key="2">
    <source>
        <dbReference type="Proteomes" id="UP000245845"/>
    </source>
</evidence>
<keyword evidence="2" id="KW-1185">Reference proteome</keyword>
<gene>
    <name evidence="1" type="ORF">A8806_105113</name>
</gene>
<dbReference type="RefSeq" id="WP_181368646.1">
    <property type="nucleotide sequence ID" value="NZ_BAAACK010000018.1"/>
</dbReference>
<name>A0A2Y9BD06_9FIRM</name>
<sequence>MSNTCTAAMTRENASVNYKKKPSLKERFVKYILDNQECILGGLSALNGHIYIPDRTRR</sequence>
<dbReference type="EMBL" id="QGDL01000005">
    <property type="protein sequence ID" value="PWJ29811.1"/>
    <property type="molecule type" value="Genomic_DNA"/>
</dbReference>
<dbReference type="AlphaFoldDB" id="A0A2Y9BD06"/>
<evidence type="ECO:0000313" key="1">
    <source>
        <dbReference type="EMBL" id="PWJ29811.1"/>
    </source>
</evidence>